<keyword evidence="5" id="KW-0964">Secreted</keyword>
<keyword evidence="8" id="KW-0812">Transmembrane</keyword>
<keyword evidence="10" id="KW-1133">Transmembrane helix</keyword>
<dbReference type="FunFam" id="3.90.1480.20:FF:000015">
    <property type="entry name" value="Lactosylceramide alpha-2,3-sialyltransferase"/>
    <property type="match status" value="1"/>
</dbReference>
<evidence type="ECO:0000256" key="1">
    <source>
        <dbReference type="ARBA" id="ARBA00004323"/>
    </source>
</evidence>
<proteinExistence type="inferred from homology"/>
<dbReference type="GO" id="GO:1901137">
    <property type="term" value="P:carbohydrate derivative biosynthetic process"/>
    <property type="evidence" value="ECO:0007669"/>
    <property type="project" value="UniProtKB-ARBA"/>
</dbReference>
<evidence type="ECO:0000256" key="16">
    <source>
        <dbReference type="ARBA" id="ARBA00042448"/>
    </source>
</evidence>
<keyword evidence="7" id="KW-0808">Transferase</keyword>
<comment type="caution">
    <text evidence="19">The sequence shown here is derived from an EMBL/GenBank/DDBJ whole genome shotgun (WGS) entry which is preliminary data.</text>
</comment>
<comment type="subcellular location">
    <subcellularLocation>
        <location evidence="1">Golgi apparatus membrane</location>
        <topology evidence="1">Single-pass type II membrane protein</topology>
    </subcellularLocation>
    <subcellularLocation>
        <location evidence="14">Golgi apparatus</location>
        <location evidence="14">Golgi stack membrane</location>
    </subcellularLocation>
    <subcellularLocation>
        <location evidence="2">Secreted</location>
    </subcellularLocation>
</comment>
<keyword evidence="13" id="KW-0325">Glycoprotein</keyword>
<evidence type="ECO:0000256" key="2">
    <source>
        <dbReference type="ARBA" id="ARBA00004613"/>
    </source>
</evidence>
<dbReference type="InterPro" id="IPR051757">
    <property type="entry name" value="Beta-gal_alpha2-3_sialyltrans"/>
</dbReference>
<evidence type="ECO:0000256" key="18">
    <source>
        <dbReference type="PIRSR" id="PIRSR005557-2"/>
    </source>
</evidence>
<keyword evidence="20" id="KW-1185">Reference proteome</keyword>
<gene>
    <name evidence="19" type="ORF">HOLleu_12533</name>
</gene>
<dbReference type="EMBL" id="JAIZAY010000005">
    <property type="protein sequence ID" value="KAJ8041651.1"/>
    <property type="molecule type" value="Genomic_DNA"/>
</dbReference>
<dbReference type="PANTHER" id="PTHR46032">
    <property type="entry name" value="ALPHA-2,3-SIALYLTRANSFERASE ST3GAL I ISOFORM X1"/>
    <property type="match status" value="1"/>
</dbReference>
<evidence type="ECO:0000313" key="19">
    <source>
        <dbReference type="EMBL" id="KAJ8041651.1"/>
    </source>
</evidence>
<protein>
    <recommendedName>
        <fullName evidence="15">beta-galactoside alpha-2,3-sialyltransferase</fullName>
        <ecNumber evidence="15">2.4.3.4</ecNumber>
    </recommendedName>
    <alternativeName>
        <fullName evidence="17">Gal-NAc6S</fullName>
    </alternativeName>
    <alternativeName>
        <fullName evidence="16">Gal-beta-1,3-GalNAc-alpha-2,3-sialyltransferase</fullName>
    </alternativeName>
</protein>
<evidence type="ECO:0000256" key="12">
    <source>
        <dbReference type="ARBA" id="ARBA00023136"/>
    </source>
</evidence>
<feature type="disulfide bond" evidence="18">
    <location>
        <begin position="197"/>
        <end position="339"/>
    </location>
</feature>
<evidence type="ECO:0000256" key="10">
    <source>
        <dbReference type="ARBA" id="ARBA00022989"/>
    </source>
</evidence>
<evidence type="ECO:0000313" key="20">
    <source>
        <dbReference type="Proteomes" id="UP001152320"/>
    </source>
</evidence>
<evidence type="ECO:0000256" key="6">
    <source>
        <dbReference type="ARBA" id="ARBA00022676"/>
    </source>
</evidence>
<evidence type="ECO:0000256" key="3">
    <source>
        <dbReference type="ARBA" id="ARBA00004922"/>
    </source>
</evidence>
<dbReference type="PIRSF" id="PIRSF005557">
    <property type="entry name" value="Sialyl_trans"/>
    <property type="match status" value="1"/>
</dbReference>
<dbReference type="PANTHER" id="PTHR46032:SF2">
    <property type="entry name" value="GAL BETA 1,3-GALNAC ALPHA-2,3-SIALYL TRANSFERASE-RELATED"/>
    <property type="match status" value="1"/>
</dbReference>
<evidence type="ECO:0000256" key="11">
    <source>
        <dbReference type="ARBA" id="ARBA00023034"/>
    </source>
</evidence>
<evidence type="ECO:0000256" key="5">
    <source>
        <dbReference type="ARBA" id="ARBA00022525"/>
    </source>
</evidence>
<dbReference type="InterPro" id="IPR012163">
    <property type="entry name" value="Sialyl_trans"/>
</dbReference>
<keyword evidence="12" id="KW-0472">Membrane</keyword>
<evidence type="ECO:0000256" key="17">
    <source>
        <dbReference type="ARBA" id="ARBA00042991"/>
    </source>
</evidence>
<evidence type="ECO:0000256" key="8">
    <source>
        <dbReference type="ARBA" id="ARBA00022692"/>
    </source>
</evidence>
<sequence length="401" mass="46105">MSRIYMLRFTMSVPNRRSALTNFILLTVGAFAGYQLAVIHLQTEKVAGQVILSQTQFQHMLRNMNSETWNQRKVTVEWHSQSVNTIHRKANNSSTSSGDTTFRMGPSIPLDMKAFLNSSCKRLKSSKESHWFDEKFEETIKPIWCQDNRMLSQHVFKWWNSIQPGNETLTEVVDLLDSIGPGDGLNTPAVQDRCCRCAVVGNSANIINSQYGEFIDAHSLIFRMNKCPSDNFKAHVGSKTTHYFAYPESFYQEYVREASLVFVPFKASDLQWLRNNLKAVNSTRFEANHSASRGQNLDNDKVLVYNPQLMWHTKKHWGIEKGLYPSTGFLAVIFAFHVCDEVNIFGFGPNRLGYWDHYYDKGSGEENSLFRKTFVHDAEEEMDVLYKLEAIGKIKIYRGSR</sequence>
<dbReference type="GO" id="GO:0003836">
    <property type="term" value="F:beta-galactoside (CMP) alpha-2,3-sialyltransferase activity"/>
    <property type="evidence" value="ECO:0007669"/>
    <property type="project" value="UniProtKB-EC"/>
</dbReference>
<dbReference type="GO" id="GO:0097503">
    <property type="term" value="P:sialylation"/>
    <property type="evidence" value="ECO:0007669"/>
    <property type="project" value="TreeGrafter"/>
</dbReference>
<dbReference type="OrthoDB" id="10264956at2759"/>
<comment type="pathway">
    <text evidence="3">Protein modification; protein glycosylation.</text>
</comment>
<evidence type="ECO:0000256" key="13">
    <source>
        <dbReference type="ARBA" id="ARBA00023180"/>
    </source>
</evidence>
<organism evidence="19 20">
    <name type="scientific">Holothuria leucospilota</name>
    <name type="common">Black long sea cucumber</name>
    <name type="synonym">Mertensiothuria leucospilota</name>
    <dbReference type="NCBI Taxonomy" id="206669"/>
    <lineage>
        <taxon>Eukaryota</taxon>
        <taxon>Metazoa</taxon>
        <taxon>Echinodermata</taxon>
        <taxon>Eleutherozoa</taxon>
        <taxon>Echinozoa</taxon>
        <taxon>Holothuroidea</taxon>
        <taxon>Aspidochirotacea</taxon>
        <taxon>Aspidochirotida</taxon>
        <taxon>Holothuriidae</taxon>
        <taxon>Holothuria</taxon>
    </lineage>
</organism>
<dbReference type="GO" id="GO:0005576">
    <property type="term" value="C:extracellular region"/>
    <property type="evidence" value="ECO:0007669"/>
    <property type="project" value="UniProtKB-SubCell"/>
</dbReference>
<name>A0A9Q1CA95_HOLLE</name>
<evidence type="ECO:0000256" key="15">
    <source>
        <dbReference type="ARBA" id="ARBA00039107"/>
    </source>
</evidence>
<evidence type="ECO:0000256" key="4">
    <source>
        <dbReference type="ARBA" id="ARBA00006003"/>
    </source>
</evidence>
<evidence type="ECO:0000256" key="7">
    <source>
        <dbReference type="ARBA" id="ARBA00022679"/>
    </source>
</evidence>
<dbReference type="EC" id="2.4.3.4" evidence="15"/>
<dbReference type="Proteomes" id="UP001152320">
    <property type="component" value="Chromosome 5"/>
</dbReference>
<keyword evidence="9" id="KW-0735">Signal-anchor</keyword>
<dbReference type="GO" id="GO:0032580">
    <property type="term" value="C:Golgi cisterna membrane"/>
    <property type="evidence" value="ECO:0007669"/>
    <property type="project" value="UniProtKB-SubCell"/>
</dbReference>
<dbReference type="AlphaFoldDB" id="A0A9Q1CA95"/>
<reference evidence="19" key="1">
    <citation type="submission" date="2021-10" db="EMBL/GenBank/DDBJ databases">
        <title>Tropical sea cucumber genome reveals ecological adaptation and Cuvierian tubules defense mechanism.</title>
        <authorList>
            <person name="Chen T."/>
        </authorList>
    </citation>
    <scope>NUCLEOTIDE SEQUENCE</scope>
    <source>
        <strain evidence="19">Nanhai2018</strain>
        <tissue evidence="19">Muscle</tissue>
    </source>
</reference>
<accession>A0A9Q1CA95</accession>
<evidence type="ECO:0000256" key="9">
    <source>
        <dbReference type="ARBA" id="ARBA00022968"/>
    </source>
</evidence>
<dbReference type="GO" id="GO:0000139">
    <property type="term" value="C:Golgi membrane"/>
    <property type="evidence" value="ECO:0007669"/>
    <property type="project" value="UniProtKB-SubCell"/>
</dbReference>
<keyword evidence="6" id="KW-0328">Glycosyltransferase</keyword>
<dbReference type="Gene3D" id="3.90.1480.20">
    <property type="entry name" value="Glycosyl transferase family 29"/>
    <property type="match status" value="1"/>
</dbReference>
<evidence type="ECO:0000256" key="14">
    <source>
        <dbReference type="ARBA" id="ARBA00037859"/>
    </source>
</evidence>
<dbReference type="InterPro" id="IPR038578">
    <property type="entry name" value="GT29-like_sf"/>
</dbReference>
<dbReference type="InterPro" id="IPR001675">
    <property type="entry name" value="Glyco_trans_29"/>
</dbReference>
<comment type="similarity">
    <text evidence="4">Belongs to the glycosyltransferase 29 family.</text>
</comment>
<dbReference type="Pfam" id="PF00777">
    <property type="entry name" value="Glyco_transf_29"/>
    <property type="match status" value="1"/>
</dbReference>
<keyword evidence="11" id="KW-0333">Golgi apparatus</keyword>